<sequence length="244" mass="26513">MAGTRPRHLPQGPLVAAAALPQELPSKCYVHYYLYLAALDAQQIEQAGQHLAAYRVQLPQQPAAMQAGGWLESAFFAAAYQHDLPAARAFQAQARPSVLVTPDVTARVEAALARLADDPVQALALAQTALQALPHSIDPGSTHLYAEWLADTVRWASSRVEQPLHSTAWLGGLPSNPLPLYKLLAGLLWATIRPFLASVVRRCHCTGAATICLFHLSSFFFYPWPSPLPTSPKRTPTAPRPSKT</sequence>
<dbReference type="EMBL" id="MDZA01000066">
    <property type="protein sequence ID" value="OGX91365.1"/>
    <property type="molecule type" value="Genomic_DNA"/>
</dbReference>
<accession>A0A1G1TKH8</accession>
<name>A0A1G1TKH8_9BACT</name>
<dbReference type="RefSeq" id="WP_070741778.1">
    <property type="nucleotide sequence ID" value="NZ_MDZA01000066.1"/>
</dbReference>
<proteinExistence type="predicted"/>
<organism evidence="1 2">
    <name type="scientific">Hymenobacter coccineus</name>
    <dbReference type="NCBI Taxonomy" id="1908235"/>
    <lineage>
        <taxon>Bacteria</taxon>
        <taxon>Pseudomonadati</taxon>
        <taxon>Bacteroidota</taxon>
        <taxon>Cytophagia</taxon>
        <taxon>Cytophagales</taxon>
        <taxon>Hymenobacteraceae</taxon>
        <taxon>Hymenobacter</taxon>
    </lineage>
</organism>
<evidence type="ECO:0000313" key="1">
    <source>
        <dbReference type="EMBL" id="OGX91365.1"/>
    </source>
</evidence>
<gene>
    <name evidence="1" type="ORF">BEN49_05070</name>
</gene>
<reference evidence="1 2" key="1">
    <citation type="submission" date="2016-08" db="EMBL/GenBank/DDBJ databases">
        <title>Hymenobacter coccineus sp. nov., Hymenobacter lapidarius sp. nov. and Hymenobacter glacialis sp. nov., isolated from Antarctic soil.</title>
        <authorList>
            <person name="Sedlacek I."/>
            <person name="Kralova S."/>
            <person name="Kyrova K."/>
            <person name="Maslanova I."/>
            <person name="Stankova E."/>
            <person name="Vrbovska V."/>
            <person name="Nemec M."/>
            <person name="Bartak M."/>
            <person name="Svec P."/>
            <person name="Busse H.-J."/>
            <person name="Pantucek R."/>
        </authorList>
    </citation>
    <scope>NUCLEOTIDE SEQUENCE [LARGE SCALE GENOMIC DNA]</scope>
    <source>
        <strain evidence="1 2">CCM 8649</strain>
    </source>
</reference>
<dbReference type="OrthoDB" id="927026at2"/>
<dbReference type="Proteomes" id="UP000177506">
    <property type="component" value="Unassembled WGS sequence"/>
</dbReference>
<keyword evidence="2" id="KW-1185">Reference proteome</keyword>
<protein>
    <submittedName>
        <fullName evidence="1">Uncharacterized protein</fullName>
    </submittedName>
</protein>
<dbReference type="AlphaFoldDB" id="A0A1G1TKH8"/>
<evidence type="ECO:0000313" key="2">
    <source>
        <dbReference type="Proteomes" id="UP000177506"/>
    </source>
</evidence>
<comment type="caution">
    <text evidence="1">The sequence shown here is derived from an EMBL/GenBank/DDBJ whole genome shotgun (WGS) entry which is preliminary data.</text>
</comment>